<dbReference type="InterPro" id="IPR011009">
    <property type="entry name" value="Kinase-like_dom_sf"/>
</dbReference>
<name>A0ABN9Y578_9DINO</name>
<keyword evidence="1" id="KW-0067">ATP-binding</keyword>
<feature type="non-terminal residue" evidence="3">
    <location>
        <position position="221"/>
    </location>
</feature>
<sequence length="221" mass="24318">MDEEAPYDPNAALAFITSHFNDLIQALMADAHAHPLHADTAGTHVAVLTQNFQKAIDLAAAARESIAAQRVCHNAKMPIAKQTALFGLGDVPAKKGEEYAPGTGPKLSDHYEVRCESAELGKGSYGVCHMAYHKQSGTRCCMKSVRKAILGRHYIRTFVEKDMFGFLLEVAVNHHHSHVVRHLDFLLGEQTVYTAMEVLHGLDLSTYLREHAPITEGFAQT</sequence>
<evidence type="ECO:0000259" key="2">
    <source>
        <dbReference type="PROSITE" id="PS50011"/>
    </source>
</evidence>
<proteinExistence type="predicted"/>
<feature type="domain" description="Protein kinase" evidence="2">
    <location>
        <begin position="114"/>
        <end position="221"/>
    </location>
</feature>
<dbReference type="InterPro" id="IPR017441">
    <property type="entry name" value="Protein_kinase_ATP_BS"/>
</dbReference>
<organism evidence="3 4">
    <name type="scientific">Prorocentrum cordatum</name>
    <dbReference type="NCBI Taxonomy" id="2364126"/>
    <lineage>
        <taxon>Eukaryota</taxon>
        <taxon>Sar</taxon>
        <taxon>Alveolata</taxon>
        <taxon>Dinophyceae</taxon>
        <taxon>Prorocentrales</taxon>
        <taxon>Prorocentraceae</taxon>
        <taxon>Prorocentrum</taxon>
    </lineage>
</organism>
<keyword evidence="1" id="KW-0547">Nucleotide-binding</keyword>
<reference evidence="3" key="1">
    <citation type="submission" date="2023-10" db="EMBL/GenBank/DDBJ databases">
        <authorList>
            <person name="Chen Y."/>
            <person name="Shah S."/>
            <person name="Dougan E. K."/>
            <person name="Thang M."/>
            <person name="Chan C."/>
        </authorList>
    </citation>
    <scope>NUCLEOTIDE SEQUENCE [LARGE SCALE GENOMIC DNA]</scope>
</reference>
<dbReference type="Gene3D" id="1.10.510.10">
    <property type="entry name" value="Transferase(Phosphotransferase) domain 1"/>
    <property type="match status" value="1"/>
</dbReference>
<gene>
    <name evidence="3" type="ORF">PCOR1329_LOCUS82216</name>
</gene>
<dbReference type="InterPro" id="IPR000719">
    <property type="entry name" value="Prot_kinase_dom"/>
</dbReference>
<feature type="binding site" evidence="1">
    <location>
        <position position="147"/>
    </location>
    <ligand>
        <name>ATP</name>
        <dbReference type="ChEBI" id="CHEBI:30616"/>
    </ligand>
</feature>
<evidence type="ECO:0000313" key="3">
    <source>
        <dbReference type="EMBL" id="CAK0907087.1"/>
    </source>
</evidence>
<dbReference type="EMBL" id="CAUYUJ010021803">
    <property type="protein sequence ID" value="CAK0907087.1"/>
    <property type="molecule type" value="Genomic_DNA"/>
</dbReference>
<evidence type="ECO:0000256" key="1">
    <source>
        <dbReference type="PROSITE-ProRule" id="PRU10141"/>
    </source>
</evidence>
<evidence type="ECO:0000313" key="4">
    <source>
        <dbReference type="Proteomes" id="UP001189429"/>
    </source>
</evidence>
<dbReference type="Proteomes" id="UP001189429">
    <property type="component" value="Unassembled WGS sequence"/>
</dbReference>
<protein>
    <recommendedName>
        <fullName evidence="2">Protein kinase domain-containing protein</fullName>
    </recommendedName>
</protein>
<dbReference type="PROSITE" id="PS50011">
    <property type="entry name" value="PROTEIN_KINASE_DOM"/>
    <property type="match status" value="1"/>
</dbReference>
<accession>A0ABN9Y578</accession>
<keyword evidence="4" id="KW-1185">Reference proteome</keyword>
<dbReference type="SUPFAM" id="SSF56112">
    <property type="entry name" value="Protein kinase-like (PK-like)"/>
    <property type="match status" value="1"/>
</dbReference>
<comment type="caution">
    <text evidence="3">The sequence shown here is derived from an EMBL/GenBank/DDBJ whole genome shotgun (WGS) entry which is preliminary data.</text>
</comment>
<dbReference type="PROSITE" id="PS00107">
    <property type="entry name" value="PROTEIN_KINASE_ATP"/>
    <property type="match status" value="1"/>
</dbReference>